<dbReference type="Pfam" id="PF13191">
    <property type="entry name" value="AAA_16"/>
    <property type="match status" value="1"/>
</dbReference>
<feature type="compositionally biased region" description="Low complexity" evidence="3">
    <location>
        <begin position="613"/>
        <end position="631"/>
    </location>
</feature>
<gene>
    <name evidence="5" type="ORF">JMF97_18465</name>
</gene>
<dbReference type="CDD" id="cd07302">
    <property type="entry name" value="CHD"/>
    <property type="match status" value="1"/>
</dbReference>
<dbReference type="InterPro" id="IPR041664">
    <property type="entry name" value="AAA_16"/>
</dbReference>
<evidence type="ECO:0000313" key="6">
    <source>
        <dbReference type="Proteomes" id="UP000661193"/>
    </source>
</evidence>
<dbReference type="Gene3D" id="3.40.50.300">
    <property type="entry name" value="P-loop containing nucleotide triphosphate hydrolases"/>
    <property type="match status" value="1"/>
</dbReference>
<dbReference type="InterPro" id="IPR027417">
    <property type="entry name" value="P-loop_NTPase"/>
</dbReference>
<dbReference type="Gene3D" id="3.30.70.1230">
    <property type="entry name" value="Nucleotide cyclase"/>
    <property type="match status" value="1"/>
</dbReference>
<proteinExistence type="predicted"/>
<feature type="domain" description="Guanylate cyclase" evidence="4">
    <location>
        <begin position="28"/>
        <end position="156"/>
    </location>
</feature>
<evidence type="ECO:0000256" key="2">
    <source>
        <dbReference type="ARBA" id="ARBA00022840"/>
    </source>
</evidence>
<accession>A0ABS1UPH8</accession>
<keyword evidence="6" id="KW-1185">Reference proteome</keyword>
<evidence type="ECO:0000256" key="1">
    <source>
        <dbReference type="ARBA" id="ARBA00022741"/>
    </source>
</evidence>
<dbReference type="PANTHER" id="PTHR16305">
    <property type="entry name" value="TESTICULAR SOLUBLE ADENYLYL CYCLASE"/>
    <property type="match status" value="1"/>
</dbReference>
<reference evidence="5 6" key="1">
    <citation type="submission" date="2021-01" db="EMBL/GenBank/DDBJ databases">
        <title>Genome sequencing of Micromonospora fiedleri MG-37.</title>
        <authorList>
            <person name="Moreland P.E.J."/>
            <person name="Stach J.E.M."/>
        </authorList>
    </citation>
    <scope>NUCLEOTIDE SEQUENCE [LARGE SCALE GENOMIC DNA]</scope>
    <source>
        <strain evidence="5 6">MG-37</strain>
    </source>
</reference>
<evidence type="ECO:0000313" key="5">
    <source>
        <dbReference type="EMBL" id="MBL6278144.1"/>
    </source>
</evidence>
<dbReference type="InterPro" id="IPR001054">
    <property type="entry name" value="A/G_cyclase"/>
</dbReference>
<dbReference type="InterPro" id="IPR029787">
    <property type="entry name" value="Nucleotide_cyclase"/>
</dbReference>
<dbReference type="Proteomes" id="UP000661193">
    <property type="component" value="Unassembled WGS sequence"/>
</dbReference>
<dbReference type="InterPro" id="IPR036390">
    <property type="entry name" value="WH_DNA-bd_sf"/>
</dbReference>
<evidence type="ECO:0000259" key="4">
    <source>
        <dbReference type="PROSITE" id="PS50125"/>
    </source>
</evidence>
<sequence>MPMSTIVRAYGPTSRLRWSVTEQRRTVTVLFVDIVGSTRLVDRLDPEDVRALQRVYFGTVARVLRRWDGAVEKYVGDAVMALFGARTGDGWQAYRAVRAGLEIQRALDRRTPTLAPGLRVRVGVATGEAVVDLGMGHDGGHGVASGAVITLAARLQGYAPHGGVALCAATHRAVAGLIAQQPMPAVTVAGKDVPIDIWLATGTLRPELPPADSPLLGRRRELAVARERLTEAVRGTGPRRLLLTGPRGAGRSRLLRELIRSTPTVKGAAVRWCVTACPPYPDGPLTPLVDLLRGLAGVRDTDDAATVRRRLSAALHGQVSAQCLAATTAAVTGAPGITGVRAAACWREVLLSLARRQPVVVAVDDLDRAAPALRHQLNLLLDQATADGLPLALVATGTDEVAGWASVPLRPLDAVTTGRLLHRLLRRAGRPISLVRHLIPLVGGNPGYARAYVDALDGDAPAPPPVPESVRRIVDARLDRLDDPLRVALMAATASPRCSATQLARMVGWSTEQAERALADLTGAGLLVALPTGGHRFADPVLGQVAAARLTRALQAAFARRANLATVANRTGIPAEAGRAGIAGEAGRAGIATGTGQAGGAAEAGRPEEGRAAGRVRAGGSASAAGGRSGAGLLRRVGSGRARAQGSAVAPELGHHLPVLAGHRDVVDPAAPVPGAFGGAGEQQVTLVRRTDEGDLATGGDGHRPVAVAGERESGVGEQEHETAVGDAMSVDHLGGDPHAGHRGTVRSRDQLDAEPVRGHVGVEHLVRGGALRFHLTPEAVRSGGPRPRATMLSPVAGAVGIRRRPQDHRPAILSLLQILGNNSGQSP</sequence>
<dbReference type="SUPFAM" id="SSF46785">
    <property type="entry name" value="Winged helix' DNA-binding domain"/>
    <property type="match status" value="1"/>
</dbReference>
<name>A0ABS1UPH8_9ACTN</name>
<organism evidence="5 6">
    <name type="scientific">Micromonospora fiedleri</name>
    <dbReference type="NCBI Taxonomy" id="1157498"/>
    <lineage>
        <taxon>Bacteria</taxon>
        <taxon>Bacillati</taxon>
        <taxon>Actinomycetota</taxon>
        <taxon>Actinomycetes</taxon>
        <taxon>Micromonosporales</taxon>
        <taxon>Micromonosporaceae</taxon>
        <taxon>Micromonospora</taxon>
    </lineage>
</organism>
<dbReference type="SUPFAM" id="SSF55073">
    <property type="entry name" value="Nucleotide cyclase"/>
    <property type="match status" value="1"/>
</dbReference>
<dbReference type="PROSITE" id="PS50125">
    <property type="entry name" value="GUANYLATE_CYCLASE_2"/>
    <property type="match status" value="1"/>
</dbReference>
<keyword evidence="2" id="KW-0067">ATP-binding</keyword>
<dbReference type="Pfam" id="PF00211">
    <property type="entry name" value="Guanylate_cyc"/>
    <property type="match status" value="1"/>
</dbReference>
<keyword evidence="1" id="KW-0547">Nucleotide-binding</keyword>
<feature type="compositionally biased region" description="Low complexity" evidence="3">
    <location>
        <begin position="594"/>
        <end position="604"/>
    </location>
</feature>
<comment type="caution">
    <text evidence="5">The sequence shown here is derived from an EMBL/GenBank/DDBJ whole genome shotgun (WGS) entry which is preliminary data.</text>
</comment>
<dbReference type="PANTHER" id="PTHR16305:SF28">
    <property type="entry name" value="GUANYLATE CYCLASE DOMAIN-CONTAINING PROTEIN"/>
    <property type="match status" value="1"/>
</dbReference>
<feature type="region of interest" description="Disordered" evidence="3">
    <location>
        <begin position="594"/>
        <end position="631"/>
    </location>
</feature>
<protein>
    <submittedName>
        <fullName evidence="5">AAA family ATPase</fullName>
    </submittedName>
</protein>
<dbReference type="EMBL" id="JAETXL010000006">
    <property type="protein sequence ID" value="MBL6278144.1"/>
    <property type="molecule type" value="Genomic_DNA"/>
</dbReference>
<dbReference type="SMART" id="SM00044">
    <property type="entry name" value="CYCc"/>
    <property type="match status" value="1"/>
</dbReference>
<dbReference type="SUPFAM" id="SSF52540">
    <property type="entry name" value="P-loop containing nucleoside triphosphate hydrolases"/>
    <property type="match status" value="1"/>
</dbReference>
<evidence type="ECO:0000256" key="3">
    <source>
        <dbReference type="SAM" id="MobiDB-lite"/>
    </source>
</evidence>